<proteinExistence type="predicted"/>
<reference evidence="2" key="3">
    <citation type="submission" date="2023-05" db="EMBL/GenBank/DDBJ databases">
        <authorList>
            <person name="Smith C.H."/>
        </authorList>
    </citation>
    <scope>NUCLEOTIDE SEQUENCE</scope>
    <source>
        <strain evidence="2">CHS0354</strain>
        <tissue evidence="2">Mantle</tissue>
    </source>
</reference>
<feature type="transmembrane region" description="Helical" evidence="1">
    <location>
        <begin position="231"/>
        <end position="251"/>
    </location>
</feature>
<keyword evidence="1" id="KW-0472">Membrane</keyword>
<dbReference type="Proteomes" id="UP001195483">
    <property type="component" value="Unassembled WGS sequence"/>
</dbReference>
<reference evidence="2" key="1">
    <citation type="journal article" date="2021" name="Genome Biol. Evol.">
        <title>A High-Quality Reference Genome for a Parasitic Bivalve with Doubly Uniparental Inheritance (Bivalvia: Unionida).</title>
        <authorList>
            <person name="Smith C.H."/>
        </authorList>
    </citation>
    <scope>NUCLEOTIDE SEQUENCE</scope>
    <source>
        <strain evidence="2">CHS0354</strain>
    </source>
</reference>
<comment type="caution">
    <text evidence="2">The sequence shown here is derived from an EMBL/GenBank/DDBJ whole genome shotgun (WGS) entry which is preliminary data.</text>
</comment>
<evidence type="ECO:0000313" key="2">
    <source>
        <dbReference type="EMBL" id="KAK3608893.1"/>
    </source>
</evidence>
<keyword evidence="3" id="KW-1185">Reference proteome</keyword>
<evidence type="ECO:0008006" key="4">
    <source>
        <dbReference type="Google" id="ProtNLM"/>
    </source>
</evidence>
<accession>A0AAE0WB79</accession>
<name>A0AAE0WB79_9BIVA</name>
<dbReference type="AlphaFoldDB" id="A0AAE0WB79"/>
<protein>
    <recommendedName>
        <fullName evidence="4">Tetratricopeptide repeat protein</fullName>
    </recommendedName>
</protein>
<sequence>MLFFRRAVSYRHSIKHTLSCLLYAGAVVVSTTVLLPLSAQNAQPVPQNETDLIGYADFLFQEKEYYRAVTAYKSYLYYYSGGQYTDHAYIQVGRSYMSGDRLQDAVDYWQNADTGITLKPDSQKRVQIYLTLSYLDLEREKPYSNGGDLRMDQNDFSQRDFHTFAERFNAGQAQIQDKYKSPWLAGGLSAVLPGAGSAYNGRYIEAAYVFVLTSVFLYATFDSERRGEKGYVPVFAFFTIAFYGGGIYAAVNSTHRYNDRLHTDFLDEQRRRYRIFYDAR</sequence>
<dbReference type="EMBL" id="JAEAOA010000469">
    <property type="protein sequence ID" value="KAK3608893.1"/>
    <property type="molecule type" value="Genomic_DNA"/>
</dbReference>
<keyword evidence="1" id="KW-1133">Transmembrane helix</keyword>
<keyword evidence="1" id="KW-0812">Transmembrane</keyword>
<dbReference type="Gene3D" id="1.25.40.10">
    <property type="entry name" value="Tetratricopeptide repeat domain"/>
    <property type="match status" value="1"/>
</dbReference>
<feature type="transmembrane region" description="Helical" evidence="1">
    <location>
        <begin position="203"/>
        <end position="219"/>
    </location>
</feature>
<organism evidence="2 3">
    <name type="scientific">Potamilus streckersoni</name>
    <dbReference type="NCBI Taxonomy" id="2493646"/>
    <lineage>
        <taxon>Eukaryota</taxon>
        <taxon>Metazoa</taxon>
        <taxon>Spiralia</taxon>
        <taxon>Lophotrochozoa</taxon>
        <taxon>Mollusca</taxon>
        <taxon>Bivalvia</taxon>
        <taxon>Autobranchia</taxon>
        <taxon>Heteroconchia</taxon>
        <taxon>Palaeoheterodonta</taxon>
        <taxon>Unionida</taxon>
        <taxon>Unionoidea</taxon>
        <taxon>Unionidae</taxon>
        <taxon>Ambleminae</taxon>
        <taxon>Lampsilini</taxon>
        <taxon>Potamilus</taxon>
    </lineage>
</organism>
<reference evidence="2" key="2">
    <citation type="journal article" date="2021" name="Genome Biol. Evol.">
        <title>Developing a high-quality reference genome for a parasitic bivalve with doubly uniparental inheritance (Bivalvia: Unionida).</title>
        <authorList>
            <person name="Smith C.H."/>
        </authorList>
    </citation>
    <scope>NUCLEOTIDE SEQUENCE</scope>
    <source>
        <strain evidence="2">CHS0354</strain>
        <tissue evidence="2">Mantle</tissue>
    </source>
</reference>
<evidence type="ECO:0000256" key="1">
    <source>
        <dbReference type="SAM" id="Phobius"/>
    </source>
</evidence>
<dbReference type="InterPro" id="IPR011990">
    <property type="entry name" value="TPR-like_helical_dom_sf"/>
</dbReference>
<evidence type="ECO:0000313" key="3">
    <source>
        <dbReference type="Proteomes" id="UP001195483"/>
    </source>
</evidence>
<gene>
    <name evidence="2" type="ORF">CHS0354_006934</name>
</gene>